<sequence>MQNEARKSEQGAREDDQNNGDRLMLHIASAREIPASHQRRSASSRRAASATTRLNRYHSKIS</sequence>
<protein>
    <submittedName>
        <fullName evidence="2">Uncharacterized protein</fullName>
    </submittedName>
</protein>
<comment type="caution">
    <text evidence="2">The sequence shown here is derived from an EMBL/GenBank/DDBJ whole genome shotgun (WGS) entry which is preliminary data.</text>
</comment>
<evidence type="ECO:0000256" key="1">
    <source>
        <dbReference type="SAM" id="MobiDB-lite"/>
    </source>
</evidence>
<evidence type="ECO:0000313" key="2">
    <source>
        <dbReference type="EMBL" id="NKE64171.1"/>
    </source>
</evidence>
<evidence type="ECO:0000313" key="3">
    <source>
        <dbReference type="Proteomes" id="UP001515943"/>
    </source>
</evidence>
<feature type="non-terminal residue" evidence="2">
    <location>
        <position position="62"/>
    </location>
</feature>
<organism evidence="2 3">
    <name type="scientific">Lentzea indica</name>
    <dbReference type="NCBI Taxonomy" id="2604800"/>
    <lineage>
        <taxon>Bacteria</taxon>
        <taxon>Bacillati</taxon>
        <taxon>Actinomycetota</taxon>
        <taxon>Actinomycetes</taxon>
        <taxon>Pseudonocardiales</taxon>
        <taxon>Pseudonocardiaceae</taxon>
        <taxon>Lentzea</taxon>
    </lineage>
</organism>
<dbReference type="EMBL" id="VSRL01000603">
    <property type="protein sequence ID" value="NKE64171.1"/>
    <property type="molecule type" value="Genomic_DNA"/>
</dbReference>
<feature type="region of interest" description="Disordered" evidence="1">
    <location>
        <begin position="1"/>
        <end position="62"/>
    </location>
</feature>
<dbReference type="Proteomes" id="UP001515943">
    <property type="component" value="Unassembled WGS sequence"/>
</dbReference>
<accession>A0ABX1G0D6</accession>
<proteinExistence type="predicted"/>
<feature type="compositionally biased region" description="Basic and acidic residues" evidence="1">
    <location>
        <begin position="1"/>
        <end position="16"/>
    </location>
</feature>
<keyword evidence="3" id="KW-1185">Reference proteome</keyword>
<name>A0ABX1G0D6_9PSEU</name>
<reference evidence="2 3" key="1">
    <citation type="submission" date="2019-08" db="EMBL/GenBank/DDBJ databases">
        <title>Lentzea from Indian Himalayas.</title>
        <authorList>
            <person name="Mandal S."/>
            <person name="Mallick Gupta A."/>
            <person name="Maiti P.K."/>
            <person name="Sarkar J."/>
            <person name="Mandal S."/>
        </authorList>
    </citation>
    <scope>NUCLEOTIDE SEQUENCE [LARGE SCALE GENOMIC DNA]</scope>
    <source>
        <strain evidence="2 3">PSKA42</strain>
    </source>
</reference>
<gene>
    <name evidence="2" type="ORF">FXN61_48830</name>
</gene>